<dbReference type="InterPro" id="IPR051992">
    <property type="entry name" value="OxStress_Response_Reg"/>
</dbReference>
<dbReference type="HOGENOM" id="CLU_607485_0_0_1"/>
<dbReference type="GO" id="GO:0005634">
    <property type="term" value="C:nucleus"/>
    <property type="evidence" value="ECO:0007669"/>
    <property type="project" value="UniProtKB-SubCell"/>
</dbReference>
<dbReference type="PANTHER" id="PTHR33172">
    <property type="entry name" value="OS08G0516900 PROTEIN"/>
    <property type="match status" value="1"/>
</dbReference>
<reference evidence="4" key="1">
    <citation type="submission" date="2015-04" db="UniProtKB">
        <authorList>
            <consortium name="EnsemblPlants"/>
        </authorList>
    </citation>
    <scope>IDENTIFICATION</scope>
</reference>
<evidence type="ECO:0000256" key="2">
    <source>
        <dbReference type="ARBA" id="ARBA00023242"/>
    </source>
</evidence>
<feature type="region of interest" description="Disordered" evidence="3">
    <location>
        <begin position="334"/>
        <end position="375"/>
    </location>
</feature>
<evidence type="ECO:0000313" key="5">
    <source>
        <dbReference type="Proteomes" id="UP000008021"/>
    </source>
</evidence>
<feature type="compositionally biased region" description="Low complexity" evidence="3">
    <location>
        <begin position="338"/>
        <end position="354"/>
    </location>
</feature>
<evidence type="ECO:0000256" key="3">
    <source>
        <dbReference type="SAM" id="MobiDB-lite"/>
    </source>
</evidence>
<accession>A0A0E0E8J3</accession>
<feature type="compositionally biased region" description="Low complexity" evidence="3">
    <location>
        <begin position="53"/>
        <end position="69"/>
    </location>
</feature>
<feature type="region of interest" description="Disordered" evidence="3">
    <location>
        <begin position="183"/>
        <end position="226"/>
    </location>
</feature>
<evidence type="ECO:0000256" key="1">
    <source>
        <dbReference type="ARBA" id="ARBA00004123"/>
    </source>
</evidence>
<dbReference type="EnsemblPlants" id="OMERI07G04470.1">
    <property type="protein sequence ID" value="OMERI07G04470.1"/>
    <property type="gene ID" value="OMERI07G04470"/>
</dbReference>
<dbReference type="STRING" id="40149.A0A0E0E8J3"/>
<dbReference type="Proteomes" id="UP000008021">
    <property type="component" value="Chromosome 7"/>
</dbReference>
<evidence type="ECO:0000313" key="4">
    <source>
        <dbReference type="EnsemblPlants" id="OMERI07G04470.1"/>
    </source>
</evidence>
<reference evidence="4" key="2">
    <citation type="submission" date="2018-05" db="EMBL/GenBank/DDBJ databases">
        <title>OmerRS3 (Oryza meridionalis Reference Sequence Version 3).</title>
        <authorList>
            <person name="Zhang J."/>
            <person name="Kudrna D."/>
            <person name="Lee S."/>
            <person name="Talag J."/>
            <person name="Welchert J."/>
            <person name="Wing R.A."/>
        </authorList>
    </citation>
    <scope>NUCLEOTIDE SEQUENCE [LARGE SCALE GENOMIC DNA]</scope>
    <source>
        <strain evidence="4">cv. OR44</strain>
    </source>
</reference>
<keyword evidence="5" id="KW-1185">Reference proteome</keyword>
<keyword evidence="2" id="KW-0539">Nucleus</keyword>
<feature type="compositionally biased region" description="Acidic residues" evidence="3">
    <location>
        <begin position="70"/>
        <end position="82"/>
    </location>
</feature>
<feature type="compositionally biased region" description="Acidic residues" evidence="3">
    <location>
        <begin position="41"/>
        <end position="50"/>
    </location>
</feature>
<feature type="compositionally biased region" description="Polar residues" evidence="3">
    <location>
        <begin position="520"/>
        <end position="539"/>
    </location>
</feature>
<name>A0A0E0E8J3_9ORYZ</name>
<dbReference type="AlphaFoldDB" id="A0A0E0E8J3"/>
<feature type="compositionally biased region" description="Acidic residues" evidence="3">
    <location>
        <begin position="184"/>
        <end position="196"/>
    </location>
</feature>
<feature type="region of interest" description="Disordered" evidence="3">
    <location>
        <begin position="463"/>
        <end position="539"/>
    </location>
</feature>
<comment type="subcellular location">
    <subcellularLocation>
        <location evidence="1">Nucleus</location>
    </subcellularLocation>
</comment>
<proteinExistence type="predicted"/>
<dbReference type="eggNOG" id="KOG4210">
    <property type="taxonomic scope" value="Eukaryota"/>
</dbReference>
<dbReference type="PANTHER" id="PTHR33172:SF34">
    <property type="entry name" value="OS09G0499000 PROTEIN"/>
    <property type="match status" value="1"/>
</dbReference>
<feature type="region of interest" description="Disordered" evidence="3">
    <location>
        <begin position="1"/>
        <end position="25"/>
    </location>
</feature>
<feature type="compositionally biased region" description="Acidic residues" evidence="3">
    <location>
        <begin position="469"/>
        <end position="481"/>
    </location>
</feature>
<feature type="region of interest" description="Disordered" evidence="3">
    <location>
        <begin position="41"/>
        <end position="90"/>
    </location>
</feature>
<protein>
    <submittedName>
        <fullName evidence="4">Uncharacterized protein</fullName>
    </submittedName>
</protein>
<feature type="compositionally biased region" description="Acidic residues" evidence="3">
    <location>
        <begin position="355"/>
        <end position="367"/>
    </location>
</feature>
<sequence length="539" mass="58210">MSTAVADVPPAAAYGFPGSAKRGKPEEVVVLMGKRRSEGFFIEEEEEEVLTESSSIGAPSPASSSIGENSGEEEGGDEEEEVESKLKEEDEQVLGLGCLDALEESLPIKRGLSNFYPGKSKSFTSLAEATASPAAAANELAKPENPFNKRRRILATWSRRASCSSLATATYLPPLLAPDHAVAEGDEGEEDDSDDDERQHRGKNGGRRESTAPPLPPPRLTLHTQMGGMVRRNGTFRSPRSLSLWCPVLGRTRVFIHKKSIRDLLLLRTGTVRIAESCWWWWCTAMSTAVADVPPAAAYGFPGSAKRGKPEEVVVLMGKRRSEGFFIEEEEEEVLTESSSIGAPSPASSSIGENSGEEEGGDEEEEVESKLKEEDEQVLGLGCLDALEESLPIKRGLSNFYPGKSKSFTSLAEATASPAAAANELAKPENPFNKRRRILATWSRRASCSSLATATYLPPLLAPDHAVAEGDEGEEDDSDDDERQHRGKNGGRRESTAPPLPPPRLTLHTQMGGMVRRNGTFRSPRSLSLSDLQNSGGSC</sequence>
<dbReference type="GO" id="GO:0006950">
    <property type="term" value="P:response to stress"/>
    <property type="evidence" value="ECO:0007669"/>
    <property type="project" value="UniProtKB-ARBA"/>
</dbReference>
<organism evidence="4">
    <name type="scientific">Oryza meridionalis</name>
    <dbReference type="NCBI Taxonomy" id="40149"/>
    <lineage>
        <taxon>Eukaryota</taxon>
        <taxon>Viridiplantae</taxon>
        <taxon>Streptophyta</taxon>
        <taxon>Embryophyta</taxon>
        <taxon>Tracheophyta</taxon>
        <taxon>Spermatophyta</taxon>
        <taxon>Magnoliopsida</taxon>
        <taxon>Liliopsida</taxon>
        <taxon>Poales</taxon>
        <taxon>Poaceae</taxon>
        <taxon>BOP clade</taxon>
        <taxon>Oryzoideae</taxon>
        <taxon>Oryzeae</taxon>
        <taxon>Oryzinae</taxon>
        <taxon>Oryza</taxon>
    </lineage>
</organism>
<dbReference type="Gramene" id="OMERI07G04470.1">
    <property type="protein sequence ID" value="OMERI07G04470.1"/>
    <property type="gene ID" value="OMERI07G04470"/>
</dbReference>